<dbReference type="Gene3D" id="3.30.2400.10">
    <property type="entry name" value="Major capsid protein gp5"/>
    <property type="match status" value="1"/>
</dbReference>
<dbReference type="InterPro" id="IPR054612">
    <property type="entry name" value="Phage_capsid-like_C"/>
</dbReference>
<comment type="caution">
    <text evidence="5">The sequence shown here is derived from an EMBL/GenBank/DDBJ whole genome shotgun (WGS) entry which is preliminary data.</text>
</comment>
<comment type="subcellular location">
    <subcellularLocation>
        <location evidence="1">Virion</location>
    </subcellularLocation>
</comment>
<name>A0A934LX90_9RHOB</name>
<organism evidence="5 6">
    <name type="scientific">Pontibaca salina</name>
    <dbReference type="NCBI Taxonomy" id="2795731"/>
    <lineage>
        <taxon>Bacteria</taxon>
        <taxon>Pseudomonadati</taxon>
        <taxon>Pseudomonadota</taxon>
        <taxon>Alphaproteobacteria</taxon>
        <taxon>Rhodobacterales</taxon>
        <taxon>Roseobacteraceae</taxon>
        <taxon>Pontibaca</taxon>
    </lineage>
</organism>
<evidence type="ECO:0000256" key="3">
    <source>
        <dbReference type="SAM" id="MobiDB-lite"/>
    </source>
</evidence>
<protein>
    <submittedName>
        <fullName evidence="5">Phage major capsid protein</fullName>
    </submittedName>
</protein>
<evidence type="ECO:0000256" key="2">
    <source>
        <dbReference type="SAM" id="Coils"/>
    </source>
</evidence>
<dbReference type="RefSeq" id="WP_198684362.1">
    <property type="nucleotide sequence ID" value="NZ_JAEIJD010000001.1"/>
</dbReference>
<sequence>MDINDLRRARKAAADKMQSSADAISALEAVAGGPDADDLAAAEAAFAEAQQEFAAADAKVKRAETVEAAQAASAVSETDTPPVQPQAQAMPARAKEPGQEGVELGFMVHALANAKGDRDRAVARLEADGHSAISASLSGASEAARGVTVPRALASGIIDLLKPRVLVRASGARVHDMPAGELRNARVASGPTASYAAENAAMEDSEPTFDKVDEKFKKLTCLVPVGNSLLRHSSIGVAQVVRDLMLDAMALKEDIAFLRYDGSANDPKGLLHWCLAANWQDAVGNSAAVVEAALRKVVSDVEDANVGMISPGWGMRASTKNFLASLRDPTGAYMFPSILQSGTLLGYPVRTTSQIPNNLGAGSDETEVYFADFAEIMIGESQQIVVGSSTEAAFVNQAGDTVSAYQSDLTLMRAIAEHDLAPAHDEAIAGLNGIGWSL</sequence>
<evidence type="ECO:0000259" key="4">
    <source>
        <dbReference type="Pfam" id="PF05065"/>
    </source>
</evidence>
<reference evidence="5" key="1">
    <citation type="submission" date="2020-12" db="EMBL/GenBank/DDBJ databases">
        <title>Pontibaca salina gen. nov., sp. nov., isolated from marine sediment.</title>
        <authorList>
            <person name="Bo J."/>
            <person name="Wang S."/>
            <person name="Song X."/>
            <person name="Du Z."/>
        </authorList>
    </citation>
    <scope>NUCLEOTIDE SEQUENCE</scope>
    <source>
        <strain evidence="5">S1109L</strain>
    </source>
</reference>
<dbReference type="InterPro" id="IPR024455">
    <property type="entry name" value="Phage_capsid"/>
</dbReference>
<feature type="domain" description="Phage capsid-like C-terminal" evidence="4">
    <location>
        <begin position="146"/>
        <end position="431"/>
    </location>
</feature>
<gene>
    <name evidence="5" type="ORF">JAO82_00420</name>
</gene>
<feature type="coiled-coil region" evidence="2">
    <location>
        <begin position="39"/>
        <end position="66"/>
    </location>
</feature>
<keyword evidence="6" id="KW-1185">Reference proteome</keyword>
<dbReference type="Gene3D" id="3.30.2320.10">
    <property type="entry name" value="hypothetical protein PF0899 domain"/>
    <property type="match status" value="1"/>
</dbReference>
<dbReference type="Pfam" id="PF05065">
    <property type="entry name" value="Phage_capsid"/>
    <property type="match status" value="1"/>
</dbReference>
<evidence type="ECO:0000256" key="1">
    <source>
        <dbReference type="ARBA" id="ARBA00004328"/>
    </source>
</evidence>
<accession>A0A934LX90</accession>
<dbReference type="EMBL" id="JAEIJD010000001">
    <property type="protein sequence ID" value="MBI6628332.1"/>
    <property type="molecule type" value="Genomic_DNA"/>
</dbReference>
<keyword evidence="2" id="KW-0175">Coiled coil</keyword>
<dbReference type="NCBIfam" id="TIGR01554">
    <property type="entry name" value="major_cap_HK97"/>
    <property type="match status" value="1"/>
</dbReference>
<proteinExistence type="predicted"/>
<dbReference type="SUPFAM" id="SSF56563">
    <property type="entry name" value="Major capsid protein gp5"/>
    <property type="match status" value="1"/>
</dbReference>
<feature type="region of interest" description="Disordered" evidence="3">
    <location>
        <begin position="71"/>
        <end position="98"/>
    </location>
</feature>
<dbReference type="Proteomes" id="UP000613255">
    <property type="component" value="Unassembled WGS sequence"/>
</dbReference>
<dbReference type="AlphaFoldDB" id="A0A934LX90"/>
<evidence type="ECO:0000313" key="5">
    <source>
        <dbReference type="EMBL" id="MBI6628332.1"/>
    </source>
</evidence>
<evidence type="ECO:0000313" key="6">
    <source>
        <dbReference type="Proteomes" id="UP000613255"/>
    </source>
</evidence>